<keyword evidence="1" id="KW-0663">Pyridoxal phosphate</keyword>
<dbReference type="EMBL" id="UINC01007407">
    <property type="protein sequence ID" value="SVA33143.1"/>
    <property type="molecule type" value="Genomic_DNA"/>
</dbReference>
<protein>
    <recommendedName>
        <fullName evidence="2">Aminotransferase class V domain-containing protein</fullName>
    </recommendedName>
</protein>
<reference evidence="3" key="1">
    <citation type="submission" date="2018-05" db="EMBL/GenBank/DDBJ databases">
        <authorList>
            <person name="Lanie J.A."/>
            <person name="Ng W.-L."/>
            <person name="Kazmierczak K.M."/>
            <person name="Andrzejewski T.M."/>
            <person name="Davidsen T.M."/>
            <person name="Wayne K.J."/>
            <person name="Tettelin H."/>
            <person name="Glass J.I."/>
            <person name="Rusch D."/>
            <person name="Podicherti R."/>
            <person name="Tsui H.-C.T."/>
            <person name="Winkler M.E."/>
        </authorList>
    </citation>
    <scope>NUCLEOTIDE SEQUENCE</scope>
</reference>
<dbReference type="InterPro" id="IPR000192">
    <property type="entry name" value="Aminotrans_V_dom"/>
</dbReference>
<evidence type="ECO:0000259" key="2">
    <source>
        <dbReference type="Pfam" id="PF00266"/>
    </source>
</evidence>
<evidence type="ECO:0000256" key="1">
    <source>
        <dbReference type="ARBA" id="ARBA00022898"/>
    </source>
</evidence>
<dbReference type="Gene3D" id="3.90.1150.10">
    <property type="entry name" value="Aspartate Aminotransferase, domain 1"/>
    <property type="match status" value="1"/>
</dbReference>
<dbReference type="PANTHER" id="PTHR43586:SF8">
    <property type="entry name" value="CYSTEINE DESULFURASE 1, CHLOROPLASTIC"/>
    <property type="match status" value="1"/>
</dbReference>
<dbReference type="AlphaFoldDB" id="A0A381V1N4"/>
<dbReference type="InterPro" id="IPR015424">
    <property type="entry name" value="PyrdxlP-dep_Trfase"/>
</dbReference>
<name>A0A381V1N4_9ZZZZ</name>
<dbReference type="Pfam" id="PF00266">
    <property type="entry name" value="Aminotran_5"/>
    <property type="match status" value="1"/>
</dbReference>
<dbReference type="SUPFAM" id="SSF53383">
    <property type="entry name" value="PLP-dependent transferases"/>
    <property type="match status" value="1"/>
</dbReference>
<proteinExistence type="predicted"/>
<feature type="domain" description="Aminotransferase class V" evidence="2">
    <location>
        <begin position="29"/>
        <end position="432"/>
    </location>
</feature>
<dbReference type="Gene3D" id="3.40.640.10">
    <property type="entry name" value="Type I PLP-dependent aspartate aminotransferase-like (Major domain)"/>
    <property type="match status" value="1"/>
</dbReference>
<gene>
    <name evidence="3" type="ORF">METZ01_LOCUS85997</name>
</gene>
<accession>A0A381V1N4</accession>
<organism evidence="3">
    <name type="scientific">marine metagenome</name>
    <dbReference type="NCBI Taxonomy" id="408172"/>
    <lineage>
        <taxon>unclassified sequences</taxon>
        <taxon>metagenomes</taxon>
        <taxon>ecological metagenomes</taxon>
    </lineage>
</organism>
<dbReference type="InterPro" id="IPR015422">
    <property type="entry name" value="PyrdxlP-dep_Trfase_small"/>
</dbReference>
<dbReference type="PANTHER" id="PTHR43586">
    <property type="entry name" value="CYSTEINE DESULFURASE"/>
    <property type="match status" value="1"/>
</dbReference>
<sequence>MNNLEKIKVDFIGLNTTYSTVNNKEIRRVYLDSTASTLMMKAAYKAMESFYDYYANTHSLLHFSAKISTREYQWAHDRVLSFLKADPEDYTCFFTGSGTTAGINRLARVFRDYRPERNKVLVSLMEHHSNDLPHRKHAEEVIHIPLDNFGREVGCISLEEIEKHLKRNESKINYVAVTGVSNVTGIINPIYDIAELAHSYGALIIVDGAQMVSHLPVTISGHKNPNRNLDAFVFSGHKTYVPGSPGVVVCRKDILMSIEPEEVGGGMVDRVFVDRYEITKKFPDREEAGTPNISGAIGLAAVLEVLDKLGMDIIHNEETDLINYALTELKKIPEVHIYGETDIDLCPRAGSISFNVIGMDHGLTAAILNDYFNIAVRNECFCAHPYVKEMIIDDLLDFTSEIGEDNFEEEVFLKSGMVRASVGLYNTQEDIVTLVSALKEIISKKGELCSHYEADSFGNYFHSSFNSDNYNRFSTASFIQSYWDTHLHSD</sequence>
<evidence type="ECO:0000313" key="3">
    <source>
        <dbReference type="EMBL" id="SVA33143.1"/>
    </source>
</evidence>
<dbReference type="InterPro" id="IPR015421">
    <property type="entry name" value="PyrdxlP-dep_Trfase_major"/>
</dbReference>